<protein>
    <submittedName>
        <fullName evidence="2">Major sperm protein</fullName>
    </submittedName>
</protein>
<organism evidence="1 2">
    <name type="scientific">Panagrolaimus sp. JU765</name>
    <dbReference type="NCBI Taxonomy" id="591449"/>
    <lineage>
        <taxon>Eukaryota</taxon>
        <taxon>Metazoa</taxon>
        <taxon>Ecdysozoa</taxon>
        <taxon>Nematoda</taxon>
        <taxon>Chromadorea</taxon>
        <taxon>Rhabditida</taxon>
        <taxon>Tylenchina</taxon>
        <taxon>Panagrolaimomorpha</taxon>
        <taxon>Panagrolaimoidea</taxon>
        <taxon>Panagrolaimidae</taxon>
        <taxon>Panagrolaimus</taxon>
    </lineage>
</organism>
<evidence type="ECO:0000313" key="1">
    <source>
        <dbReference type="Proteomes" id="UP000887576"/>
    </source>
</evidence>
<evidence type="ECO:0000313" key="2">
    <source>
        <dbReference type="WBParaSite" id="JU765_v2.g18948.t1"/>
    </source>
</evidence>
<sequence length="181" mass="19911">MVEPPPEYSEACRTGISVNPNQCDISMIPLLSQAILEQSTQITKLEKQIDLQNDEIKLLKSKVDNLQFFEKEKMALNIEPAAAKFPATGGSATHNIVNLTESRLGFKVKSSNNEHYRVKPVYGFVAPKGQTPFEIIRLAGPPKDDKLVVQWAEVPADEEDPQAPFKAGAQAGEVILPVKAE</sequence>
<accession>A0AC34QT22</accession>
<name>A0AC34QT22_9BILA</name>
<proteinExistence type="predicted"/>
<reference evidence="2" key="1">
    <citation type="submission" date="2022-11" db="UniProtKB">
        <authorList>
            <consortium name="WormBaseParasite"/>
        </authorList>
    </citation>
    <scope>IDENTIFICATION</scope>
</reference>
<dbReference type="WBParaSite" id="JU765_v2.g18948.t1">
    <property type="protein sequence ID" value="JU765_v2.g18948.t1"/>
    <property type="gene ID" value="JU765_v2.g18948"/>
</dbReference>
<dbReference type="Proteomes" id="UP000887576">
    <property type="component" value="Unplaced"/>
</dbReference>